<keyword evidence="3 5" id="KW-0378">Hydrolase</keyword>
<dbReference type="GO" id="GO:0004170">
    <property type="term" value="F:dUTP diphosphatase activity"/>
    <property type="evidence" value="ECO:0007669"/>
    <property type="project" value="UniProtKB-UniRule"/>
</dbReference>
<evidence type="ECO:0000256" key="3">
    <source>
        <dbReference type="ARBA" id="ARBA00022801"/>
    </source>
</evidence>
<comment type="pathway">
    <text evidence="1 5">Pyrimidine metabolism; dUMP biosynthesis; dUMP from dCTP (dUTP route): step 2/2.</text>
</comment>
<evidence type="ECO:0000259" key="7">
    <source>
        <dbReference type="Pfam" id="PF00692"/>
    </source>
</evidence>
<proteinExistence type="inferred from homology"/>
<feature type="compositionally biased region" description="Polar residues" evidence="6">
    <location>
        <begin position="255"/>
        <end position="266"/>
    </location>
</feature>
<evidence type="ECO:0000313" key="8">
    <source>
        <dbReference type="EMBL" id="KAG6479115.1"/>
    </source>
</evidence>
<dbReference type="NCBIfam" id="TIGR00576">
    <property type="entry name" value="dut"/>
    <property type="match status" value="1"/>
</dbReference>
<dbReference type="PANTHER" id="PTHR11241:SF0">
    <property type="entry name" value="DEOXYURIDINE 5'-TRIPHOSPHATE NUCLEOTIDOHYDROLASE"/>
    <property type="match status" value="1"/>
</dbReference>
<evidence type="ECO:0000256" key="1">
    <source>
        <dbReference type="ARBA" id="ARBA00005142"/>
    </source>
</evidence>
<evidence type="ECO:0000256" key="5">
    <source>
        <dbReference type="RuleBase" id="RU367024"/>
    </source>
</evidence>
<dbReference type="GO" id="GO:0006226">
    <property type="term" value="P:dUMP biosynthetic process"/>
    <property type="evidence" value="ECO:0007669"/>
    <property type="project" value="UniProtKB-UniRule"/>
</dbReference>
<name>A0A8J5F244_ZINOF</name>
<protein>
    <recommendedName>
        <fullName evidence="5">Deoxyuridine 5'-triphosphate nucleotidohydrolase</fullName>
        <shortName evidence="5">dUTPase</shortName>
        <ecNumber evidence="5">3.6.1.23</ecNumber>
    </recommendedName>
    <alternativeName>
        <fullName evidence="5">dUTP pyrophosphatase</fullName>
    </alternativeName>
</protein>
<dbReference type="InterPro" id="IPR008181">
    <property type="entry name" value="dUTPase"/>
</dbReference>
<evidence type="ECO:0000256" key="6">
    <source>
        <dbReference type="SAM" id="MobiDB-lite"/>
    </source>
</evidence>
<accession>A0A8J5F244</accession>
<comment type="function">
    <text evidence="5">Involved in nucleotide metabolism via production of dUMP, the immediate precursor of thymidine nucleotides, and decreases the intracellular concentration of dUTP so that uracil cannot be incorporated into DNA.</text>
</comment>
<dbReference type="Pfam" id="PF00692">
    <property type="entry name" value="dUTPase"/>
    <property type="match status" value="1"/>
</dbReference>
<dbReference type="SUPFAM" id="SSF51283">
    <property type="entry name" value="dUTPase-like"/>
    <property type="match status" value="1"/>
</dbReference>
<dbReference type="AlphaFoldDB" id="A0A8J5F244"/>
<evidence type="ECO:0000256" key="2">
    <source>
        <dbReference type="ARBA" id="ARBA00006581"/>
    </source>
</evidence>
<evidence type="ECO:0000313" key="9">
    <source>
        <dbReference type="Proteomes" id="UP000734854"/>
    </source>
</evidence>
<feature type="region of interest" description="Disordered" evidence="6">
    <location>
        <begin position="249"/>
        <end position="281"/>
    </location>
</feature>
<dbReference type="Gene3D" id="2.70.40.10">
    <property type="match status" value="1"/>
</dbReference>
<keyword evidence="9" id="KW-1185">Reference proteome</keyword>
<dbReference type="Proteomes" id="UP000734854">
    <property type="component" value="Unassembled WGS sequence"/>
</dbReference>
<keyword evidence="5" id="KW-0460">Magnesium</keyword>
<dbReference type="EMBL" id="JACMSC010000017">
    <property type="protein sequence ID" value="KAG6479115.1"/>
    <property type="molecule type" value="Genomic_DNA"/>
</dbReference>
<keyword evidence="4 5" id="KW-0546">Nucleotide metabolism</keyword>
<dbReference type="PANTHER" id="PTHR11241">
    <property type="entry name" value="DEOXYURIDINE 5'-TRIPHOSPHATE NUCLEOTIDOHYDROLASE"/>
    <property type="match status" value="1"/>
</dbReference>
<dbReference type="CDD" id="cd07557">
    <property type="entry name" value="trimeric_dUTPase"/>
    <property type="match status" value="1"/>
</dbReference>
<dbReference type="InterPro" id="IPR029054">
    <property type="entry name" value="dUTPase-like"/>
</dbReference>
<sequence>MVMRGRDWDESVRRRASIQARNNHDEDEERAHTIAVLLKDEEEDVLYVKCLTSTAVLPQRKTEGAAGYDLAVNQNYHILPYGQAMLNTGISIKVPKGTYARVAARSSYAMRGMIIGGVIDPDYRGEIKIFVYNYSDDDMDFAEGENIGQLILECFKTPPIIQVHDLDKTKRQYKGFGSTSQQYPCTSRRANPLCRGCPNCDDDEESAAPYEYYVAPHPNYIDDREYIEYQPPKSNAAIQPTVDETFIRTMDSDGEGSSSTNPNRRSSVADPGKAQYEGVPAPSGPYHLLEQYAELACSARTSILHPEEHDKRSHMADIEWIATRNVINNLQELELICQVKEIDFRRRGHHEGQSTYWKDALPAITKARLDLWETFIRLQAKIQGVRDNPP</sequence>
<feature type="domain" description="dUTPase-like" evidence="7">
    <location>
        <begin position="55"/>
        <end position="179"/>
    </location>
</feature>
<dbReference type="UniPathway" id="UPA00610">
    <property type="reaction ID" value="UER00666"/>
</dbReference>
<dbReference type="EC" id="3.6.1.23" evidence="5"/>
<gene>
    <name evidence="8" type="ORF">ZIOFF_062575</name>
</gene>
<dbReference type="InterPro" id="IPR036157">
    <property type="entry name" value="dUTPase-like_sf"/>
</dbReference>
<dbReference type="GO" id="GO:0046081">
    <property type="term" value="P:dUTP catabolic process"/>
    <property type="evidence" value="ECO:0007669"/>
    <property type="project" value="UniProtKB-UniRule"/>
</dbReference>
<organism evidence="8 9">
    <name type="scientific">Zingiber officinale</name>
    <name type="common">Ginger</name>
    <name type="synonym">Amomum zingiber</name>
    <dbReference type="NCBI Taxonomy" id="94328"/>
    <lineage>
        <taxon>Eukaryota</taxon>
        <taxon>Viridiplantae</taxon>
        <taxon>Streptophyta</taxon>
        <taxon>Embryophyta</taxon>
        <taxon>Tracheophyta</taxon>
        <taxon>Spermatophyta</taxon>
        <taxon>Magnoliopsida</taxon>
        <taxon>Liliopsida</taxon>
        <taxon>Zingiberales</taxon>
        <taxon>Zingiberaceae</taxon>
        <taxon>Zingiber</taxon>
    </lineage>
</organism>
<comment type="caution">
    <text evidence="8">The sequence shown here is derived from an EMBL/GenBank/DDBJ whole genome shotgun (WGS) entry which is preliminary data.</text>
</comment>
<reference evidence="8 9" key="1">
    <citation type="submission" date="2020-08" db="EMBL/GenBank/DDBJ databases">
        <title>Plant Genome Project.</title>
        <authorList>
            <person name="Zhang R.-G."/>
        </authorList>
    </citation>
    <scope>NUCLEOTIDE SEQUENCE [LARGE SCALE GENOMIC DNA]</scope>
    <source>
        <tissue evidence="8">Rhizome</tissue>
    </source>
</reference>
<comment type="cofactor">
    <cofactor evidence="5">
        <name>Mg(2+)</name>
        <dbReference type="ChEBI" id="CHEBI:18420"/>
    </cofactor>
</comment>
<comment type="similarity">
    <text evidence="2 5">Belongs to the dUTPase family.</text>
</comment>
<dbReference type="InterPro" id="IPR033704">
    <property type="entry name" value="dUTPase_trimeric"/>
</dbReference>
<dbReference type="GO" id="GO:0000287">
    <property type="term" value="F:magnesium ion binding"/>
    <property type="evidence" value="ECO:0007669"/>
    <property type="project" value="UniProtKB-UniRule"/>
</dbReference>
<evidence type="ECO:0000256" key="4">
    <source>
        <dbReference type="ARBA" id="ARBA00023080"/>
    </source>
</evidence>
<comment type="catalytic activity">
    <reaction evidence="5">
        <text>dUTP + H2O = dUMP + diphosphate + H(+)</text>
        <dbReference type="Rhea" id="RHEA:10248"/>
        <dbReference type="ChEBI" id="CHEBI:15377"/>
        <dbReference type="ChEBI" id="CHEBI:15378"/>
        <dbReference type="ChEBI" id="CHEBI:33019"/>
        <dbReference type="ChEBI" id="CHEBI:61555"/>
        <dbReference type="ChEBI" id="CHEBI:246422"/>
        <dbReference type="EC" id="3.6.1.23"/>
    </reaction>
</comment>
<keyword evidence="5" id="KW-0479">Metal-binding</keyword>